<dbReference type="GO" id="GO:0043168">
    <property type="term" value="F:anion binding"/>
    <property type="evidence" value="ECO:0007669"/>
    <property type="project" value="UniProtKB-ARBA"/>
</dbReference>
<dbReference type="InterPro" id="IPR036956">
    <property type="entry name" value="Impact_N_sf"/>
</dbReference>
<gene>
    <name evidence="3" type="ORF">CA267_005005</name>
</gene>
<dbReference type="PANTHER" id="PTHR16301">
    <property type="entry name" value="IMPACT-RELATED"/>
    <property type="match status" value="1"/>
</dbReference>
<keyword evidence="4" id="KW-1185">Reference proteome</keyword>
<dbReference type="GO" id="GO:0032561">
    <property type="term" value="F:guanyl ribonucleotide binding"/>
    <property type="evidence" value="ECO:0007669"/>
    <property type="project" value="UniProtKB-ARBA"/>
</dbReference>
<dbReference type="PANTHER" id="PTHR16301:SF20">
    <property type="entry name" value="IMPACT FAMILY MEMBER YIGZ"/>
    <property type="match status" value="1"/>
</dbReference>
<evidence type="ECO:0000256" key="1">
    <source>
        <dbReference type="ARBA" id="ARBA00007665"/>
    </source>
</evidence>
<dbReference type="SUPFAM" id="SSF54211">
    <property type="entry name" value="Ribosomal protein S5 domain 2-like"/>
    <property type="match status" value="1"/>
</dbReference>
<sequence>MTYPIPAQRNEVRLEIKKSKFFASAGFADTREAAMAMLDDLQHQYPDARHHCWAYILGNPESPASAAMSDDGEPSGTAGKPILNVLQHKNIGDIMLVVTRYFGGIKLGAGGLVRAYSAAAQQAIELLPVQQQIAMRSVTLCTDFRHEQYLRHWVELQQGKIKDCIYREQVVMTLALPAPAFEALPDLTGSLGCTILSGKHIA</sequence>
<accession>A0A6M4MI23</accession>
<dbReference type="OrthoDB" id="9813771at2"/>
<dbReference type="EMBL" id="CP052766">
    <property type="protein sequence ID" value="QJR82743.1"/>
    <property type="molecule type" value="Genomic_DNA"/>
</dbReference>
<dbReference type="KEGG" id="apel:CA267_005005"/>
<dbReference type="GO" id="GO:0006446">
    <property type="term" value="P:regulation of translational initiation"/>
    <property type="evidence" value="ECO:0007669"/>
    <property type="project" value="TreeGrafter"/>
</dbReference>
<name>A0A6M4MI23_9ALTE</name>
<dbReference type="Gene3D" id="3.30.70.240">
    <property type="match status" value="1"/>
</dbReference>
<dbReference type="GO" id="GO:0005737">
    <property type="term" value="C:cytoplasm"/>
    <property type="evidence" value="ECO:0007669"/>
    <property type="project" value="TreeGrafter"/>
</dbReference>
<dbReference type="GO" id="GO:0017111">
    <property type="term" value="F:ribonucleoside triphosphate phosphatase activity"/>
    <property type="evidence" value="ECO:0007669"/>
    <property type="project" value="UniProtKB-ARBA"/>
</dbReference>
<dbReference type="InterPro" id="IPR023582">
    <property type="entry name" value="Impact"/>
</dbReference>
<dbReference type="InterPro" id="IPR015796">
    <property type="entry name" value="Impact_YigZ-like"/>
</dbReference>
<dbReference type="PROSITE" id="PS00910">
    <property type="entry name" value="UPF0029"/>
    <property type="match status" value="1"/>
</dbReference>
<evidence type="ECO:0000313" key="4">
    <source>
        <dbReference type="Proteomes" id="UP000219285"/>
    </source>
</evidence>
<protein>
    <submittedName>
        <fullName evidence="3">YigZ family protein</fullName>
    </submittedName>
</protein>
<dbReference type="AlphaFoldDB" id="A0A6M4MI23"/>
<dbReference type="InterPro" id="IPR001498">
    <property type="entry name" value="Impact_N"/>
</dbReference>
<organism evidence="3 4">
    <name type="scientific">Alteromonas pelagimontana</name>
    <dbReference type="NCBI Taxonomy" id="1858656"/>
    <lineage>
        <taxon>Bacteria</taxon>
        <taxon>Pseudomonadati</taxon>
        <taxon>Pseudomonadota</taxon>
        <taxon>Gammaproteobacteria</taxon>
        <taxon>Alteromonadales</taxon>
        <taxon>Alteromonadaceae</taxon>
        <taxon>Alteromonas/Salinimonas group</taxon>
        <taxon>Alteromonas</taxon>
    </lineage>
</organism>
<proteinExistence type="inferred from homology"/>
<dbReference type="RefSeq" id="WP_075608511.1">
    <property type="nucleotide sequence ID" value="NZ_CP052766.1"/>
</dbReference>
<dbReference type="Proteomes" id="UP000219285">
    <property type="component" value="Chromosome"/>
</dbReference>
<feature type="domain" description="Impact N-terminal" evidence="2">
    <location>
        <begin position="17"/>
        <end position="124"/>
    </location>
</feature>
<dbReference type="NCBIfam" id="TIGR00257">
    <property type="entry name" value="IMPACT_YIGZ"/>
    <property type="match status" value="1"/>
</dbReference>
<dbReference type="Gene3D" id="3.30.230.30">
    <property type="entry name" value="Impact, N-terminal domain"/>
    <property type="match status" value="1"/>
</dbReference>
<dbReference type="InterPro" id="IPR020569">
    <property type="entry name" value="UPF0029_Impact_CS"/>
</dbReference>
<reference evidence="3 4" key="2">
    <citation type="submission" date="2020-04" db="EMBL/GenBank/DDBJ databases">
        <title>Complete genome sequence of Alteromonas pelagimontana 5.12T.</title>
        <authorList>
            <person name="Sinha R.K."/>
            <person name="Krishnan K.P."/>
            <person name="Kurian J.P."/>
        </authorList>
    </citation>
    <scope>NUCLEOTIDE SEQUENCE [LARGE SCALE GENOMIC DNA]</scope>
    <source>
        <strain evidence="3 4">5.12</strain>
    </source>
</reference>
<comment type="similarity">
    <text evidence="1">Belongs to the IMPACT family.</text>
</comment>
<reference evidence="4" key="1">
    <citation type="submission" date="2014-12" db="EMBL/GenBank/DDBJ databases">
        <title>Complete genome sequence of a multi-drug resistant Klebsiella pneumoniae.</title>
        <authorList>
            <person name="Hua X."/>
            <person name="Chen Q."/>
            <person name="Li X."/>
            <person name="Feng Y."/>
            <person name="Ruan Z."/>
            <person name="Yu Y."/>
        </authorList>
    </citation>
    <scope>NUCLEOTIDE SEQUENCE [LARGE SCALE GENOMIC DNA]</scope>
    <source>
        <strain evidence="4">5.12</strain>
    </source>
</reference>
<evidence type="ECO:0000313" key="3">
    <source>
        <dbReference type="EMBL" id="QJR82743.1"/>
    </source>
</evidence>
<evidence type="ECO:0000259" key="2">
    <source>
        <dbReference type="Pfam" id="PF01205"/>
    </source>
</evidence>
<dbReference type="Pfam" id="PF01205">
    <property type="entry name" value="Impact_N"/>
    <property type="match status" value="1"/>
</dbReference>
<dbReference type="InterPro" id="IPR035647">
    <property type="entry name" value="EFG_III/V"/>
</dbReference>
<dbReference type="SUPFAM" id="SSF54980">
    <property type="entry name" value="EF-G C-terminal domain-like"/>
    <property type="match status" value="1"/>
</dbReference>
<dbReference type="InterPro" id="IPR020568">
    <property type="entry name" value="Ribosomal_Su5_D2-typ_SF"/>
</dbReference>